<comment type="caution">
    <text evidence="1">The sequence shown here is derived from an EMBL/GenBank/DDBJ whole genome shotgun (WGS) entry which is preliminary data.</text>
</comment>
<name>A0A1Y1Z8Y4_9PLEO</name>
<dbReference type="OrthoDB" id="5415241at2759"/>
<sequence>MAPAVAHLHKLVAKNAKVFKAAWKQAARLVQNQLPVSIRPTQAELQPILARNAPGQPIHPAAFLKQSKGRWYSTHSAINATVRRFTTSAARSSGPGLKYDRASFPKSRVGSAVNGLSGRAPFASTLRPNLTGGTLNRTAGGYAWGSGRAGGARYFSHGPAAPAQVFHNVSQAIRAFAVSGQKTQFDGVHPQTGEKRYKTVSALQDKVNRTLNKAPKATPGSFISFSINPTITALTPLSAVKGFASFAQEKESLNRDGFLDVLSVDFSRAVKELAAVLKDLQRLSGLGDLPITYESSTLKVHFPGCDAESVEIICNELGVQRGVVHQDEDFDAFAGTEIALLFPFAPTRAPSDCSFYEKPRSGRQQPIDWENMLSPSVRSLDEYSSHSEDGMEFDDLAETNPWLSSHSGYESVHASDLDGSLVSHDMHTPLEYQGIEGIYRFMEQCESSHT</sequence>
<organism evidence="1 2">
    <name type="scientific">Clohesyomyces aquaticus</name>
    <dbReference type="NCBI Taxonomy" id="1231657"/>
    <lineage>
        <taxon>Eukaryota</taxon>
        <taxon>Fungi</taxon>
        <taxon>Dikarya</taxon>
        <taxon>Ascomycota</taxon>
        <taxon>Pezizomycotina</taxon>
        <taxon>Dothideomycetes</taxon>
        <taxon>Pleosporomycetidae</taxon>
        <taxon>Pleosporales</taxon>
        <taxon>Lindgomycetaceae</taxon>
        <taxon>Clohesyomyces</taxon>
    </lineage>
</organism>
<accession>A0A1Y1Z8Y4</accession>
<dbReference type="PANTHER" id="PTHR42342:SF1">
    <property type="entry name" value="STATIONARY PHASE PROTEIN 5"/>
    <property type="match status" value="1"/>
</dbReference>
<reference evidence="1 2" key="1">
    <citation type="submission" date="2016-07" db="EMBL/GenBank/DDBJ databases">
        <title>Pervasive Adenine N6-methylation of Active Genes in Fungi.</title>
        <authorList>
            <consortium name="DOE Joint Genome Institute"/>
            <person name="Mondo S.J."/>
            <person name="Dannebaum R.O."/>
            <person name="Kuo R.C."/>
            <person name="Labutti K."/>
            <person name="Haridas S."/>
            <person name="Kuo A."/>
            <person name="Salamov A."/>
            <person name="Ahrendt S.R."/>
            <person name="Lipzen A."/>
            <person name="Sullivan W."/>
            <person name="Andreopoulos W.B."/>
            <person name="Clum A."/>
            <person name="Lindquist E."/>
            <person name="Daum C."/>
            <person name="Ramamoorthy G.K."/>
            <person name="Gryganskyi A."/>
            <person name="Culley D."/>
            <person name="Magnuson J.K."/>
            <person name="James T.Y."/>
            <person name="O'Malley M.A."/>
            <person name="Stajich J.E."/>
            <person name="Spatafora J.W."/>
            <person name="Visel A."/>
            <person name="Grigoriev I.V."/>
        </authorList>
    </citation>
    <scope>NUCLEOTIDE SEQUENCE [LARGE SCALE GENOMIC DNA]</scope>
    <source>
        <strain evidence="1 2">CBS 115471</strain>
    </source>
</reference>
<evidence type="ECO:0000313" key="2">
    <source>
        <dbReference type="Proteomes" id="UP000193144"/>
    </source>
</evidence>
<protein>
    <recommendedName>
        <fullName evidence="3">Casein kinase II beta 2 subunit</fullName>
    </recommendedName>
</protein>
<keyword evidence="2" id="KW-1185">Reference proteome</keyword>
<evidence type="ECO:0008006" key="3">
    <source>
        <dbReference type="Google" id="ProtNLM"/>
    </source>
</evidence>
<gene>
    <name evidence="1" type="ORF">BCR34DRAFT_590552</name>
</gene>
<dbReference type="GO" id="GO:0043248">
    <property type="term" value="P:proteasome assembly"/>
    <property type="evidence" value="ECO:0007669"/>
    <property type="project" value="TreeGrafter"/>
</dbReference>
<dbReference type="Proteomes" id="UP000193144">
    <property type="component" value="Unassembled WGS sequence"/>
</dbReference>
<proteinExistence type="predicted"/>
<dbReference type="PANTHER" id="PTHR42342">
    <property type="entry name" value="STATIONARY PHASE PROTEIN 5"/>
    <property type="match status" value="1"/>
</dbReference>
<dbReference type="AlphaFoldDB" id="A0A1Y1Z8Y4"/>
<evidence type="ECO:0000313" key="1">
    <source>
        <dbReference type="EMBL" id="ORY06666.1"/>
    </source>
</evidence>
<dbReference type="GO" id="GO:0070628">
    <property type="term" value="F:proteasome binding"/>
    <property type="evidence" value="ECO:0007669"/>
    <property type="project" value="InterPro"/>
</dbReference>
<dbReference type="EMBL" id="MCFA01000115">
    <property type="protein sequence ID" value="ORY06666.1"/>
    <property type="molecule type" value="Genomic_DNA"/>
</dbReference>
<dbReference type="InterPro" id="IPR038816">
    <property type="entry name" value="Stationary_phase_5"/>
</dbReference>
<dbReference type="STRING" id="1231657.A0A1Y1Z8Y4"/>